<evidence type="ECO:0000313" key="3">
    <source>
        <dbReference type="Proteomes" id="UP000311605"/>
    </source>
</evidence>
<evidence type="ECO:0000313" key="2">
    <source>
        <dbReference type="EMBL" id="TNM65367.1"/>
    </source>
</evidence>
<dbReference type="RefSeq" id="WP_139672956.1">
    <property type="nucleotide sequence ID" value="NZ_VDMN01000001.1"/>
</dbReference>
<accession>A0A5C4XPT9</accession>
<dbReference type="OrthoDB" id="9924354at2"/>
<dbReference type="AlphaFoldDB" id="A0A5C4XPT9"/>
<name>A0A5C4XPT9_9HYPH</name>
<comment type="caution">
    <text evidence="2">The sequence shown here is derived from an EMBL/GenBank/DDBJ whole genome shotgun (WGS) entry which is preliminary data.</text>
</comment>
<protein>
    <submittedName>
        <fullName evidence="2">Uncharacterized protein</fullName>
    </submittedName>
</protein>
<feature type="signal peptide" evidence="1">
    <location>
        <begin position="1"/>
        <end position="21"/>
    </location>
</feature>
<gene>
    <name evidence="2" type="ORF">FHP24_03580</name>
</gene>
<proteinExistence type="predicted"/>
<keyword evidence="1" id="KW-0732">Signal</keyword>
<dbReference type="EMBL" id="VDMN01000001">
    <property type="protein sequence ID" value="TNM65367.1"/>
    <property type="molecule type" value="Genomic_DNA"/>
</dbReference>
<reference evidence="2 3" key="1">
    <citation type="submission" date="2019-06" db="EMBL/GenBank/DDBJ databases">
        <title>The draft genome of Rhizobium smilacinae PTYR-5.</title>
        <authorList>
            <person name="Liu L."/>
            <person name="Li L."/>
            <person name="Zhang X."/>
        </authorList>
    </citation>
    <scope>NUCLEOTIDE SEQUENCE [LARGE SCALE GENOMIC DNA]</scope>
    <source>
        <strain evidence="2 3">PTYR-5</strain>
    </source>
</reference>
<keyword evidence="3" id="KW-1185">Reference proteome</keyword>
<organism evidence="2 3">
    <name type="scientific">Aliirhizobium smilacinae</name>
    <dbReference type="NCBI Taxonomy" id="1395944"/>
    <lineage>
        <taxon>Bacteria</taxon>
        <taxon>Pseudomonadati</taxon>
        <taxon>Pseudomonadota</taxon>
        <taxon>Alphaproteobacteria</taxon>
        <taxon>Hyphomicrobiales</taxon>
        <taxon>Rhizobiaceae</taxon>
        <taxon>Aliirhizobium</taxon>
    </lineage>
</organism>
<sequence length="92" mass="10336">MTKTVFIALATVSVFYAQANAADVVRYPERPTAERSHFSSQQARLVSGDDCELLKIDYQSPYPRNTQFVRICTREPLDLRPVSSLPTLSGRS</sequence>
<dbReference type="Proteomes" id="UP000311605">
    <property type="component" value="Unassembled WGS sequence"/>
</dbReference>
<evidence type="ECO:0000256" key="1">
    <source>
        <dbReference type="SAM" id="SignalP"/>
    </source>
</evidence>
<feature type="chain" id="PRO_5022886535" evidence="1">
    <location>
        <begin position="22"/>
        <end position="92"/>
    </location>
</feature>